<proteinExistence type="predicted"/>
<sequence length="154" mass="17311">MHYVRTTISTAHIILQQSAYIVTYLGSRKVIPRLRPDPERSSSGLLLGLRAFFANLFLGILFTIGFTTMPILPPPPLGFPAMLNVATTSQQLCFYHTNSLLRSEVRSRRDLVSSSHLHRIQPYSSEKKESDTTTFCRKIEQVPGNEATTSCLLK</sequence>
<evidence type="ECO:0000256" key="1">
    <source>
        <dbReference type="SAM" id="Phobius"/>
    </source>
</evidence>
<keyword evidence="1" id="KW-0472">Membrane</keyword>
<keyword evidence="1" id="KW-1133">Transmembrane helix</keyword>
<dbReference type="EMBL" id="CAXLJM020000046">
    <property type="protein sequence ID" value="CAL8110982.1"/>
    <property type="molecule type" value="Genomic_DNA"/>
</dbReference>
<gene>
    <name evidence="2" type="ORF">ODALV1_LOCUS14616</name>
</gene>
<protein>
    <submittedName>
        <fullName evidence="2">Uncharacterized protein</fullName>
    </submittedName>
</protein>
<evidence type="ECO:0000313" key="3">
    <source>
        <dbReference type="Proteomes" id="UP001642540"/>
    </source>
</evidence>
<organism evidence="2 3">
    <name type="scientific">Orchesella dallaii</name>
    <dbReference type="NCBI Taxonomy" id="48710"/>
    <lineage>
        <taxon>Eukaryota</taxon>
        <taxon>Metazoa</taxon>
        <taxon>Ecdysozoa</taxon>
        <taxon>Arthropoda</taxon>
        <taxon>Hexapoda</taxon>
        <taxon>Collembola</taxon>
        <taxon>Entomobryomorpha</taxon>
        <taxon>Entomobryoidea</taxon>
        <taxon>Orchesellidae</taxon>
        <taxon>Orchesellinae</taxon>
        <taxon>Orchesella</taxon>
    </lineage>
</organism>
<evidence type="ECO:0000313" key="2">
    <source>
        <dbReference type="EMBL" id="CAL8110982.1"/>
    </source>
</evidence>
<keyword evidence="1" id="KW-0812">Transmembrane</keyword>
<name>A0ABP1QWL3_9HEXA</name>
<reference evidence="2 3" key="1">
    <citation type="submission" date="2024-08" db="EMBL/GenBank/DDBJ databases">
        <authorList>
            <person name="Cucini C."/>
            <person name="Frati F."/>
        </authorList>
    </citation>
    <scope>NUCLEOTIDE SEQUENCE [LARGE SCALE GENOMIC DNA]</scope>
</reference>
<feature type="transmembrane region" description="Helical" evidence="1">
    <location>
        <begin position="47"/>
        <end position="72"/>
    </location>
</feature>
<accession>A0ABP1QWL3</accession>
<keyword evidence="3" id="KW-1185">Reference proteome</keyword>
<dbReference type="Proteomes" id="UP001642540">
    <property type="component" value="Unassembled WGS sequence"/>
</dbReference>
<comment type="caution">
    <text evidence="2">The sequence shown here is derived from an EMBL/GenBank/DDBJ whole genome shotgun (WGS) entry which is preliminary data.</text>
</comment>